<dbReference type="Pfam" id="PF01465">
    <property type="entry name" value="GRIP"/>
    <property type="match status" value="1"/>
</dbReference>
<feature type="compositionally biased region" description="Polar residues" evidence="7">
    <location>
        <begin position="18"/>
        <end position="35"/>
    </location>
</feature>
<organism evidence="9 10">
    <name type="scientific">Tremella mesenterica</name>
    <name type="common">Jelly fungus</name>
    <dbReference type="NCBI Taxonomy" id="5217"/>
    <lineage>
        <taxon>Eukaryota</taxon>
        <taxon>Fungi</taxon>
        <taxon>Dikarya</taxon>
        <taxon>Basidiomycota</taxon>
        <taxon>Agaricomycotina</taxon>
        <taxon>Tremellomycetes</taxon>
        <taxon>Tremellales</taxon>
        <taxon>Tremellaceae</taxon>
        <taxon>Tremella</taxon>
    </lineage>
</organism>
<evidence type="ECO:0000256" key="1">
    <source>
        <dbReference type="ARBA" id="ARBA00004184"/>
    </source>
</evidence>
<dbReference type="InterPro" id="IPR000237">
    <property type="entry name" value="GRIP_dom"/>
</dbReference>
<evidence type="ECO:0000313" key="9">
    <source>
        <dbReference type="EMBL" id="RXK37709.1"/>
    </source>
</evidence>
<dbReference type="AlphaFoldDB" id="A0A4Q1BJ36"/>
<name>A0A4Q1BJ36_TREME</name>
<evidence type="ECO:0000256" key="7">
    <source>
        <dbReference type="SAM" id="MobiDB-lite"/>
    </source>
</evidence>
<evidence type="ECO:0000256" key="6">
    <source>
        <dbReference type="SAM" id="Coils"/>
    </source>
</evidence>
<keyword evidence="4 6" id="KW-0175">Coiled coil</keyword>
<feature type="region of interest" description="Disordered" evidence="7">
    <location>
        <begin position="471"/>
        <end position="499"/>
    </location>
</feature>
<comment type="subcellular location">
    <subcellularLocation>
        <location evidence="2">Cytoplasm</location>
    </subcellularLocation>
    <subcellularLocation>
        <location evidence="1">Endomembrane system</location>
        <topology evidence="1">Peripheral membrane protein</topology>
    </subcellularLocation>
</comment>
<dbReference type="PANTHER" id="PTHR23157">
    <property type="entry name" value="GRIP AND COILED-COIL DOMAIN-CONTAINING PROTEIN 1"/>
    <property type="match status" value="1"/>
</dbReference>
<dbReference type="InterPro" id="IPR051952">
    <property type="entry name" value="Golgi-autophagy_related"/>
</dbReference>
<evidence type="ECO:0000256" key="4">
    <source>
        <dbReference type="ARBA" id="ARBA00023054"/>
    </source>
</evidence>
<feature type="region of interest" description="Disordered" evidence="7">
    <location>
        <begin position="18"/>
        <end position="93"/>
    </location>
</feature>
<feature type="region of interest" description="Disordered" evidence="7">
    <location>
        <begin position="618"/>
        <end position="654"/>
    </location>
</feature>
<feature type="domain" description="GRIP" evidence="8">
    <location>
        <begin position="880"/>
        <end position="928"/>
    </location>
</feature>
<reference evidence="9 10" key="1">
    <citation type="submission" date="2016-06" db="EMBL/GenBank/DDBJ databases">
        <title>Evolution of pathogenesis and genome organization in the Tremellales.</title>
        <authorList>
            <person name="Cuomo C."/>
            <person name="Litvintseva A."/>
            <person name="Heitman J."/>
            <person name="Chen Y."/>
            <person name="Sun S."/>
            <person name="Springer D."/>
            <person name="Dromer F."/>
            <person name="Young S."/>
            <person name="Zeng Q."/>
            <person name="Chapman S."/>
            <person name="Gujja S."/>
            <person name="Saif S."/>
            <person name="Birren B."/>
        </authorList>
    </citation>
    <scope>NUCLEOTIDE SEQUENCE [LARGE SCALE GENOMIC DNA]</scope>
    <source>
        <strain evidence="9 10">ATCC 28783</strain>
    </source>
</reference>
<dbReference type="EMBL" id="SDIL01000062">
    <property type="protein sequence ID" value="RXK37709.1"/>
    <property type="molecule type" value="Genomic_DNA"/>
</dbReference>
<gene>
    <name evidence="9" type="ORF">M231_05042</name>
</gene>
<accession>A0A4Q1BJ36</accession>
<dbReference type="Gene3D" id="1.10.220.60">
    <property type="entry name" value="GRIP domain"/>
    <property type="match status" value="1"/>
</dbReference>
<protein>
    <recommendedName>
        <fullName evidence="8">GRIP domain-containing protein</fullName>
    </recommendedName>
</protein>
<feature type="coiled-coil region" evidence="6">
    <location>
        <begin position="788"/>
        <end position="822"/>
    </location>
</feature>
<evidence type="ECO:0000313" key="10">
    <source>
        <dbReference type="Proteomes" id="UP000289152"/>
    </source>
</evidence>
<feature type="compositionally biased region" description="Low complexity" evidence="7">
    <location>
        <begin position="637"/>
        <end position="654"/>
    </location>
</feature>
<dbReference type="OrthoDB" id="1926336at2759"/>
<feature type="region of interest" description="Disordered" evidence="7">
    <location>
        <begin position="121"/>
        <end position="227"/>
    </location>
</feature>
<evidence type="ECO:0000256" key="3">
    <source>
        <dbReference type="ARBA" id="ARBA00022490"/>
    </source>
</evidence>
<feature type="compositionally biased region" description="Polar residues" evidence="7">
    <location>
        <begin position="169"/>
        <end position="187"/>
    </location>
</feature>
<keyword evidence="5" id="KW-0472">Membrane</keyword>
<dbReference type="SMART" id="SM00755">
    <property type="entry name" value="Grip"/>
    <property type="match status" value="1"/>
</dbReference>
<dbReference type="STRING" id="5217.A0A4Q1BJ36"/>
<feature type="coiled-coil region" evidence="6">
    <location>
        <begin position="725"/>
        <end position="759"/>
    </location>
</feature>
<dbReference type="GO" id="GO:0005794">
    <property type="term" value="C:Golgi apparatus"/>
    <property type="evidence" value="ECO:0007669"/>
    <property type="project" value="TreeGrafter"/>
</dbReference>
<feature type="compositionally biased region" description="Polar residues" evidence="7">
    <location>
        <begin position="127"/>
        <end position="157"/>
    </location>
</feature>
<feature type="region of interest" description="Disordered" evidence="7">
    <location>
        <begin position="275"/>
        <end position="307"/>
    </location>
</feature>
<feature type="compositionally biased region" description="Pro residues" evidence="7">
    <location>
        <begin position="203"/>
        <end position="222"/>
    </location>
</feature>
<feature type="region of interest" description="Disordered" evidence="7">
    <location>
        <begin position="827"/>
        <end position="855"/>
    </location>
</feature>
<evidence type="ECO:0000256" key="2">
    <source>
        <dbReference type="ARBA" id="ARBA00004496"/>
    </source>
</evidence>
<dbReference type="VEuPathDB" id="FungiDB:TREMEDRAFT_24935"/>
<keyword evidence="10" id="KW-1185">Reference proteome</keyword>
<comment type="caution">
    <text evidence="9">The sequence shown here is derived from an EMBL/GenBank/DDBJ whole genome shotgun (WGS) entry which is preliminary data.</text>
</comment>
<feature type="coiled-coil region" evidence="6">
    <location>
        <begin position="654"/>
        <end position="692"/>
    </location>
</feature>
<feature type="coiled-coil region" evidence="6">
    <location>
        <begin position="362"/>
        <end position="396"/>
    </location>
</feature>
<keyword evidence="3" id="KW-0963">Cytoplasm</keyword>
<dbReference type="PROSITE" id="PS50913">
    <property type="entry name" value="GRIP"/>
    <property type="match status" value="1"/>
</dbReference>
<dbReference type="Proteomes" id="UP000289152">
    <property type="component" value="Unassembled WGS sequence"/>
</dbReference>
<sequence>MFGTSLADRLKAAVNQLEATGTSLQNRTSTSNLHPSSPKDGPSSPLAKSPPPTSPSILGISSPLETSKRELSPSIDTSQSATSPTKHAPGNHGYVQAGALAESALSGLRKSLAFGRVSIEGHRPHLGSSNGSTITSPVISQDGQSTSPNPGVSTSAMIPTPGSPAKFLQVSQFSVGSDSPSASNTPRARTPIPPQTDIAVNPLYPPPNPNDPATYPLPPSPDISPSTVELRVPDLKEHTDPIDSSGGSIVEDSGGVSEVRLAGLTPDLEKLEEELGVTSSEIDIASGAGDDDARDGTEETDRALQLAGTPEEQLAKLTAKYQELSSQHTMATEQIEAANKIIKELTPLEGGIKDIEALEGWIRMMTAKVEMITAEMQRLQAQIKLQDSRMEEIRDTHRLESSSQQELITKLRNQLSTAETNLAQRATELLTLGQLRADISKAQTTAKEEEEKRTKAISLLKTVRAKLVKAEKDKEEVERDRAEERAERSRATEETERVKAEKEREVTALRKGFERELASAKERFEKELQSKKAAWELEMITTKATHAKELSSKSTRINSLETTVKELATTKQQQFELLQTRQAESESALSEKETHQSRTKELEFQLREMTERCNLLEDQLSSSSSSLLPTRGRALLPNGSSSSSVSPGPSGTSAVDVQRLLAEAETRAEAKVNELRARIRALEKERNDVEEEWAAKIGERVREVEKLRRVVMEKENEYADSLRSRQEKDNAILAKEEERRQVEKEVLVLETKIEEARAEVVLAAEAEKLARDEISSLHIQITTLNTQLEDSKNLSNQLRQTNKTLRDELRKVQSSVQLMERQRNPGVGYWGANPSNTMVASGSRSGSGSGMMSPNSEILREGELRRSLESVVTSQPGERNEEEEVNLEYLRNVILQFLEHKEMRPNLIRVMSVILRFTPQELRRLNAKLLT</sequence>
<evidence type="ECO:0000256" key="5">
    <source>
        <dbReference type="ARBA" id="ARBA00023136"/>
    </source>
</evidence>
<feature type="compositionally biased region" description="Polar residues" evidence="7">
    <location>
        <begin position="74"/>
        <end position="85"/>
    </location>
</feature>
<dbReference type="PANTHER" id="PTHR23157:SF25">
    <property type="entry name" value="GRIP AND COILED-COIL DOMAIN-CONTAINING PROTEIN 1"/>
    <property type="match status" value="1"/>
</dbReference>
<dbReference type="InParanoid" id="A0A4Q1BJ36"/>
<feature type="compositionally biased region" description="Low complexity" evidence="7">
    <location>
        <begin position="841"/>
        <end position="853"/>
    </location>
</feature>
<evidence type="ECO:0000259" key="8">
    <source>
        <dbReference type="PROSITE" id="PS50913"/>
    </source>
</evidence>
<proteinExistence type="predicted"/>